<keyword evidence="1" id="KW-0677">Repeat</keyword>
<dbReference type="Pfam" id="PF25390">
    <property type="entry name" value="WD40_RLD"/>
    <property type="match status" value="1"/>
</dbReference>
<evidence type="ECO:0000313" key="6">
    <source>
        <dbReference type="Proteomes" id="UP000323011"/>
    </source>
</evidence>
<feature type="region of interest" description="Disordered" evidence="3">
    <location>
        <begin position="401"/>
        <end position="424"/>
    </location>
</feature>
<dbReference type="AlphaFoldDB" id="A0A5A8C3Q8"/>
<gene>
    <name evidence="5" type="ORF">FNF29_07166</name>
</gene>
<comment type="caution">
    <text evidence="5">The sequence shown here is derived from an EMBL/GenBank/DDBJ whole genome shotgun (WGS) entry which is preliminary data.</text>
</comment>
<keyword evidence="6" id="KW-1185">Reference proteome</keyword>
<dbReference type="Pfam" id="PF13540">
    <property type="entry name" value="RCC1_2"/>
    <property type="match status" value="2"/>
</dbReference>
<dbReference type="EMBL" id="VLTN01000062">
    <property type="protein sequence ID" value="KAA0147712.1"/>
    <property type="molecule type" value="Genomic_DNA"/>
</dbReference>
<reference evidence="5 6" key="1">
    <citation type="submission" date="2019-07" db="EMBL/GenBank/DDBJ databases">
        <title>Genomes of Cafeteria roenbergensis.</title>
        <authorList>
            <person name="Fischer M.G."/>
            <person name="Hackl T."/>
            <person name="Roman M."/>
        </authorList>
    </citation>
    <scope>NUCLEOTIDE SEQUENCE [LARGE SCALE GENOMIC DNA]</scope>
    <source>
        <strain evidence="5 6">BVI</strain>
    </source>
</reference>
<feature type="repeat" description="RCC1" evidence="2">
    <location>
        <begin position="34"/>
        <end position="91"/>
    </location>
</feature>
<feature type="repeat" description="RCC1" evidence="2">
    <location>
        <begin position="208"/>
        <end position="265"/>
    </location>
</feature>
<dbReference type="PROSITE" id="PS00626">
    <property type="entry name" value="RCC1_2"/>
    <property type="match status" value="5"/>
</dbReference>
<proteinExistence type="predicted"/>
<evidence type="ECO:0000256" key="1">
    <source>
        <dbReference type="ARBA" id="ARBA00022737"/>
    </source>
</evidence>
<dbReference type="InterPro" id="IPR009091">
    <property type="entry name" value="RCC1/BLIP-II"/>
</dbReference>
<feature type="repeat" description="RCC1" evidence="2">
    <location>
        <begin position="92"/>
        <end position="149"/>
    </location>
</feature>
<accession>A0A5A8C3Q8</accession>
<feature type="repeat" description="RCC1" evidence="2">
    <location>
        <begin position="266"/>
        <end position="323"/>
    </location>
</feature>
<feature type="domain" description="RCC1-like" evidence="4">
    <location>
        <begin position="133"/>
        <end position="417"/>
    </location>
</feature>
<sequence>MNTLPMNQGAVPLGGLAVAVGAGEYHSVVLLVDGSVRAFGSGSNGMLGYGSTDNVGSKATTLPSLQGGVNLGGEAVAVAAGSSHTLVAMTDGKAFAFGNGGVGRLGSGSTDNIGDTPQTLPHLMGPVSLGGNAVAVAAGTFHSLVVLDDGSLRAFGSGGSGRLGYGTSFDLGNTPDTVPSKQGPVPLGGNAVAAAAGGFQSLVLLDDGSVLAFGAGGNGLLGYGDTSDVGGTPQTVPSVQGPVPLGGKAVAVAAGTSHSLVLLGNGSVLAFGSGANGRLGYGDTANVGDTPQTVPSEQGPVPLGGKAVAVAGGTMHSLVLLEDGTARTFGYGGFGRLGYGDGTDVGDTPQTVPSEQGPVPLGGKAVAVAGGTMHSLVLLEDGTARTFGYGGFGRLGYGDSADVGSTPDTVPSKKGPSTTAAMRL</sequence>
<dbReference type="PANTHER" id="PTHR22870:SF408">
    <property type="entry name" value="OS09G0560450 PROTEIN"/>
    <property type="match status" value="1"/>
</dbReference>
<dbReference type="PANTHER" id="PTHR22870">
    <property type="entry name" value="REGULATOR OF CHROMOSOME CONDENSATION"/>
    <property type="match status" value="1"/>
</dbReference>
<name>A0A5A8C3Q8_CAFRO</name>
<dbReference type="Proteomes" id="UP000323011">
    <property type="component" value="Unassembled WGS sequence"/>
</dbReference>
<dbReference type="InterPro" id="IPR058923">
    <property type="entry name" value="RCC1-like_dom"/>
</dbReference>
<dbReference type="PRINTS" id="PR00633">
    <property type="entry name" value="RCCNDNSATION"/>
</dbReference>
<dbReference type="PROSITE" id="PS50012">
    <property type="entry name" value="RCC1_3"/>
    <property type="match status" value="6"/>
</dbReference>
<evidence type="ECO:0000259" key="4">
    <source>
        <dbReference type="Pfam" id="PF25390"/>
    </source>
</evidence>
<dbReference type="InterPro" id="IPR000408">
    <property type="entry name" value="Reg_chr_condens"/>
</dbReference>
<dbReference type="InterPro" id="IPR051210">
    <property type="entry name" value="Ub_ligase/GEF_domain"/>
</dbReference>
<feature type="compositionally biased region" description="Polar residues" evidence="3">
    <location>
        <begin position="415"/>
        <end position="424"/>
    </location>
</feature>
<dbReference type="SUPFAM" id="SSF50985">
    <property type="entry name" value="RCC1/BLIP-II"/>
    <property type="match status" value="2"/>
</dbReference>
<evidence type="ECO:0000256" key="2">
    <source>
        <dbReference type="PROSITE-ProRule" id="PRU00235"/>
    </source>
</evidence>
<feature type="repeat" description="RCC1" evidence="2">
    <location>
        <begin position="150"/>
        <end position="207"/>
    </location>
</feature>
<dbReference type="Gene3D" id="2.130.10.30">
    <property type="entry name" value="Regulator of chromosome condensation 1/beta-lactamase-inhibitor protein II"/>
    <property type="match status" value="2"/>
</dbReference>
<dbReference type="OMA" id="GDTVNAH"/>
<protein>
    <recommendedName>
        <fullName evidence="4">RCC1-like domain-containing protein</fullName>
    </recommendedName>
</protein>
<organism evidence="5 6">
    <name type="scientific">Cafeteria roenbergensis</name>
    <name type="common">Marine flagellate</name>
    <dbReference type="NCBI Taxonomy" id="33653"/>
    <lineage>
        <taxon>Eukaryota</taxon>
        <taxon>Sar</taxon>
        <taxon>Stramenopiles</taxon>
        <taxon>Bigyra</taxon>
        <taxon>Opalozoa</taxon>
        <taxon>Bicosoecida</taxon>
        <taxon>Cafeteriaceae</taxon>
        <taxon>Cafeteria</taxon>
    </lineage>
</organism>
<feature type="repeat" description="RCC1" evidence="2">
    <location>
        <begin position="324"/>
        <end position="381"/>
    </location>
</feature>
<evidence type="ECO:0000313" key="5">
    <source>
        <dbReference type="EMBL" id="KAA0147712.1"/>
    </source>
</evidence>
<evidence type="ECO:0000256" key="3">
    <source>
        <dbReference type="SAM" id="MobiDB-lite"/>
    </source>
</evidence>